<keyword evidence="2" id="KW-1185">Reference proteome</keyword>
<accession>A0A1I7UZ14</accession>
<dbReference type="InterPro" id="IPR035940">
    <property type="entry name" value="CAP_sf"/>
</dbReference>
<dbReference type="SUPFAM" id="SSF55797">
    <property type="entry name" value="PR-1-like"/>
    <property type="match status" value="1"/>
</dbReference>
<protein>
    <submittedName>
        <fullName evidence="3">Secreted protein</fullName>
    </submittedName>
</protein>
<evidence type="ECO:0000256" key="1">
    <source>
        <dbReference type="SAM" id="SignalP"/>
    </source>
</evidence>
<organism evidence="2 3">
    <name type="scientific">Caenorhabditis tropicalis</name>
    <dbReference type="NCBI Taxonomy" id="1561998"/>
    <lineage>
        <taxon>Eukaryota</taxon>
        <taxon>Metazoa</taxon>
        <taxon>Ecdysozoa</taxon>
        <taxon>Nematoda</taxon>
        <taxon>Chromadorea</taxon>
        <taxon>Rhabditida</taxon>
        <taxon>Rhabditina</taxon>
        <taxon>Rhabditomorpha</taxon>
        <taxon>Rhabditoidea</taxon>
        <taxon>Rhabditidae</taxon>
        <taxon>Peloderinae</taxon>
        <taxon>Caenorhabditis</taxon>
    </lineage>
</organism>
<evidence type="ECO:0000313" key="3">
    <source>
        <dbReference type="WBParaSite" id="Csp11.Scaffold630.g20766.t1"/>
    </source>
</evidence>
<sequence length="198" mass="21757">MKLIIVLFFFLSSSSSMAWRINKGNSISEEIKEIFPMVFRVERANPTDEEKNSVVNVFNEGRRGLAKSGQGAANMNKLKWSDSVSFPTGECNFETTVPVKNGEELMGLMIDEDLSNLKANHEIISKLADQSIFNCLNPKQTAIQCKEIPCIINSQSMPIPYCICGPERGLQEEDFVLGTAGSKCPGAVDDGLCVDPSI</sequence>
<dbReference type="WBParaSite" id="Csp11.Scaffold630.g20766.t1">
    <property type="protein sequence ID" value="Csp11.Scaffold630.g20766.t1"/>
    <property type="gene ID" value="Csp11.Scaffold630.g20766"/>
</dbReference>
<dbReference type="Proteomes" id="UP000095282">
    <property type="component" value="Unplaced"/>
</dbReference>
<reference evidence="3" key="1">
    <citation type="submission" date="2016-11" db="UniProtKB">
        <authorList>
            <consortium name="WormBaseParasite"/>
        </authorList>
    </citation>
    <scope>IDENTIFICATION</scope>
</reference>
<name>A0A1I7UZ14_9PELO</name>
<feature type="signal peptide" evidence="1">
    <location>
        <begin position="1"/>
        <end position="18"/>
    </location>
</feature>
<evidence type="ECO:0000313" key="2">
    <source>
        <dbReference type="Proteomes" id="UP000095282"/>
    </source>
</evidence>
<dbReference type="AlphaFoldDB" id="A0A1I7UZ14"/>
<proteinExistence type="predicted"/>
<keyword evidence="1" id="KW-0732">Signal</keyword>
<feature type="chain" id="PRO_5009309679" evidence="1">
    <location>
        <begin position="19"/>
        <end position="198"/>
    </location>
</feature>